<reference evidence="14 15" key="1">
    <citation type="submission" date="2016-10" db="EMBL/GenBank/DDBJ databases">
        <title>Paenibacillus species isolates.</title>
        <authorList>
            <person name="Beno S.M."/>
        </authorList>
    </citation>
    <scope>NUCLEOTIDE SEQUENCE [LARGE SCALE GENOMIC DNA]</scope>
    <source>
        <strain evidence="14 15">FSL H7-0604</strain>
    </source>
</reference>
<dbReference type="PANTHER" id="PTHR43547">
    <property type="entry name" value="TWO-COMPONENT HISTIDINE KINASE"/>
    <property type="match status" value="1"/>
</dbReference>
<dbReference type="AlphaFoldDB" id="A0A1R0X926"/>
<dbReference type="InterPro" id="IPR004358">
    <property type="entry name" value="Sig_transdc_His_kin-like_C"/>
</dbReference>
<dbReference type="PANTHER" id="PTHR43547:SF2">
    <property type="entry name" value="HYBRID SIGNAL TRANSDUCTION HISTIDINE KINASE C"/>
    <property type="match status" value="1"/>
</dbReference>
<keyword evidence="5" id="KW-0808">Transferase</keyword>
<dbReference type="InterPro" id="IPR011006">
    <property type="entry name" value="CheY-like_superfamily"/>
</dbReference>
<dbReference type="GO" id="GO:0000155">
    <property type="term" value="F:phosphorelay sensor kinase activity"/>
    <property type="evidence" value="ECO:0007669"/>
    <property type="project" value="InterPro"/>
</dbReference>
<dbReference type="PROSITE" id="PS50110">
    <property type="entry name" value="RESPONSE_REGULATORY"/>
    <property type="match status" value="1"/>
</dbReference>
<dbReference type="Proteomes" id="UP000187465">
    <property type="component" value="Unassembled WGS sequence"/>
</dbReference>
<keyword evidence="11" id="KW-0472">Membrane</keyword>
<comment type="caution">
    <text evidence="14">The sequence shown here is derived from an EMBL/GenBank/DDBJ whole genome shotgun (WGS) entry which is preliminary data.</text>
</comment>
<dbReference type="PROSITE" id="PS50109">
    <property type="entry name" value="HIS_KIN"/>
    <property type="match status" value="2"/>
</dbReference>
<comment type="subcellular location">
    <subcellularLocation>
        <location evidence="2">Cell membrane</location>
        <topology evidence="2">Multi-pass membrane protein</topology>
    </subcellularLocation>
</comment>
<evidence type="ECO:0000256" key="2">
    <source>
        <dbReference type="ARBA" id="ARBA00004651"/>
    </source>
</evidence>
<evidence type="ECO:0000256" key="9">
    <source>
        <dbReference type="ARBA" id="ARBA00023012"/>
    </source>
</evidence>
<evidence type="ECO:0000256" key="1">
    <source>
        <dbReference type="ARBA" id="ARBA00000085"/>
    </source>
</evidence>
<feature type="transmembrane region" description="Helical" evidence="11">
    <location>
        <begin position="387"/>
        <end position="408"/>
    </location>
</feature>
<feature type="transmembrane region" description="Helical" evidence="11">
    <location>
        <begin position="277"/>
        <end position="297"/>
    </location>
</feature>
<evidence type="ECO:0000313" key="15">
    <source>
        <dbReference type="Proteomes" id="UP000187465"/>
    </source>
</evidence>
<dbReference type="CDD" id="cd00082">
    <property type="entry name" value="HisKA"/>
    <property type="match status" value="1"/>
</dbReference>
<evidence type="ECO:0000256" key="5">
    <source>
        <dbReference type="ARBA" id="ARBA00022679"/>
    </source>
</evidence>
<evidence type="ECO:0000256" key="8">
    <source>
        <dbReference type="ARBA" id="ARBA00022840"/>
    </source>
</evidence>
<dbReference type="FunFam" id="3.30.565.10:FF:000006">
    <property type="entry name" value="Sensor histidine kinase WalK"/>
    <property type="match status" value="1"/>
</dbReference>
<dbReference type="SUPFAM" id="SSF52172">
    <property type="entry name" value="CheY-like"/>
    <property type="match status" value="1"/>
</dbReference>
<dbReference type="InterPro" id="IPR010559">
    <property type="entry name" value="Sig_transdc_His_kin_internal"/>
</dbReference>
<dbReference type="GO" id="GO:0005886">
    <property type="term" value="C:plasma membrane"/>
    <property type="evidence" value="ECO:0007669"/>
    <property type="project" value="UniProtKB-SubCell"/>
</dbReference>
<feature type="modified residue" description="4-aspartylphosphate" evidence="10">
    <location>
        <position position="748"/>
    </location>
</feature>
<dbReference type="SUPFAM" id="SSF47384">
    <property type="entry name" value="Homodimeric domain of signal transducing histidine kinase"/>
    <property type="match status" value="1"/>
</dbReference>
<dbReference type="Pfam" id="PF02518">
    <property type="entry name" value="HATPase_c"/>
    <property type="match status" value="2"/>
</dbReference>
<dbReference type="RefSeq" id="WP_036680117.1">
    <property type="nucleotide sequence ID" value="NZ_MKQP01000022.1"/>
</dbReference>
<dbReference type="SMART" id="SM00388">
    <property type="entry name" value="HisKA"/>
    <property type="match status" value="1"/>
</dbReference>
<keyword evidence="7" id="KW-0418">Kinase</keyword>
<evidence type="ECO:0000256" key="3">
    <source>
        <dbReference type="ARBA" id="ARBA00012438"/>
    </source>
</evidence>
<feature type="domain" description="Response regulatory" evidence="13">
    <location>
        <begin position="699"/>
        <end position="815"/>
    </location>
</feature>
<evidence type="ECO:0000256" key="4">
    <source>
        <dbReference type="ARBA" id="ARBA00022553"/>
    </source>
</evidence>
<dbReference type="InterPro" id="IPR001789">
    <property type="entry name" value="Sig_transdc_resp-reg_receiver"/>
</dbReference>
<dbReference type="Gene3D" id="3.40.50.2300">
    <property type="match status" value="1"/>
</dbReference>
<dbReference type="InterPro" id="IPR008979">
    <property type="entry name" value="Galactose-bd-like_sf"/>
</dbReference>
<evidence type="ECO:0000259" key="13">
    <source>
        <dbReference type="PROSITE" id="PS50110"/>
    </source>
</evidence>
<dbReference type="InterPro" id="IPR036097">
    <property type="entry name" value="HisK_dim/P_sf"/>
</dbReference>
<dbReference type="EC" id="2.7.13.3" evidence="3"/>
<keyword evidence="9" id="KW-0902">Two-component regulatory system</keyword>
<evidence type="ECO:0000256" key="6">
    <source>
        <dbReference type="ARBA" id="ARBA00022741"/>
    </source>
</evidence>
<dbReference type="CDD" id="cd16922">
    <property type="entry name" value="HATPase_EvgS-ArcB-TorS-like"/>
    <property type="match status" value="1"/>
</dbReference>
<feature type="transmembrane region" description="Helical" evidence="11">
    <location>
        <begin position="335"/>
        <end position="356"/>
    </location>
</feature>
<keyword evidence="4 10" id="KW-0597">Phosphoprotein</keyword>
<dbReference type="Pfam" id="PF00512">
    <property type="entry name" value="HisKA"/>
    <property type="match status" value="1"/>
</dbReference>
<sequence>MTKRKLFLIIALFLIILTGFRILWVMISPHTTQPTLINGVLDLRDQNMNPDKLLILDGQWEFYPGMLLPSFNEQSLTSAPTKYIQVPGNWKDALSDSDSDKSAFGYGSYRLRVLTDNNKKQSYSLLISGARSSSEVYINGERLGSSGTPAESKEHYMPYILPYSVSYTTDKSELEIVIHVANYSFSQTGGISKTIVFGSEKALTQERLISISLQLLLCVVLLLHAVYAVILYIIGLRQKMLIYFFLLVISAITTVLIDDDRLLLHVFPLNYQWNFKLFFISYIAVFIFILQTSKHLLFADLKIKSIRILTILSIVDILFILFGPVVHYYEFHTLIFGINLLVLALGVVILFLRSIVKNYEGSIFLLLSMLAIVNSTLWGMFKNYNWVNVTYYPFDLIIAFLCFATFGFKRYHWNTKETEKLAHSLQRSVTQKDVFLANTSHELKNPLYSIINIAETVLDSERDTVTHQNAENLKLLITVGRRMSLLVDDLLDQSQLRESNIQLQLRELKIQSFAVGVLDMFKFLIEGKSLTLISEIPDSFPSIVADEKRLIQILFNLLQNAVKYTTVGTIRIHADIHKKSAQIHITDTGLGMNEETLLRAFQPYEQGDSSMNEVSGGIGLGLSTSKQLVELHGGKISVVSTLGEGTTFTFTMPLYDSTSRVLNSELPSMTEFSDTPSMITLSKLTAPGIVSSAHGRRPKLLAVDDDPVNLKILTNVLSIKDYEIVTVTSGNDALLLLDTAQWDLIITDVMMPQMSGYELAHRIRERYTIAELPILLLTARNQPEDIYTGFISGANDYVMKPMNAIELKARVRSLTDLKQSVNERLRVEAAYLQAQIQPHFLFNTLNSISALASFDINRMSHLVDAFSSYLRLSFNFLNAEPMIPIERELELVHAYLYIEKERFEDRMTIHWDYEESLHFQLPPLTIQPLVENAVRHGILSRSQGGTVSITIKEQAGDIEITISDNGQGMKNEQLQQLLSNPSNDVRGIGFLNTHKRLLRVYGKGLQIKSSEGKGTSVSFIIPSDKKNPIRKLSD</sequence>
<dbReference type="Pfam" id="PF06580">
    <property type="entry name" value="His_kinase"/>
    <property type="match status" value="1"/>
</dbReference>
<protein>
    <recommendedName>
        <fullName evidence="3">histidine kinase</fullName>
        <ecNumber evidence="3">2.7.13.3</ecNumber>
    </recommendedName>
</protein>
<evidence type="ECO:0000256" key="7">
    <source>
        <dbReference type="ARBA" id="ARBA00022777"/>
    </source>
</evidence>
<evidence type="ECO:0000256" key="10">
    <source>
        <dbReference type="PROSITE-ProRule" id="PRU00169"/>
    </source>
</evidence>
<keyword evidence="11" id="KW-1133">Transmembrane helix</keyword>
<feature type="transmembrane region" description="Helical" evidence="11">
    <location>
        <begin position="211"/>
        <end position="234"/>
    </location>
</feature>
<dbReference type="InterPro" id="IPR003594">
    <property type="entry name" value="HATPase_dom"/>
</dbReference>
<name>A0A1R0X926_9BACL</name>
<dbReference type="Gene3D" id="2.60.120.260">
    <property type="entry name" value="Galactose-binding domain-like"/>
    <property type="match status" value="1"/>
</dbReference>
<gene>
    <name evidence="14" type="ORF">BJP51_18920</name>
</gene>
<evidence type="ECO:0000256" key="11">
    <source>
        <dbReference type="SAM" id="Phobius"/>
    </source>
</evidence>
<feature type="transmembrane region" description="Helical" evidence="11">
    <location>
        <begin position="309"/>
        <end position="329"/>
    </location>
</feature>
<keyword evidence="8" id="KW-0067">ATP-binding</keyword>
<dbReference type="GO" id="GO:0005524">
    <property type="term" value="F:ATP binding"/>
    <property type="evidence" value="ECO:0007669"/>
    <property type="project" value="UniProtKB-KW"/>
</dbReference>
<feature type="transmembrane region" description="Helical" evidence="11">
    <location>
        <begin position="241"/>
        <end position="257"/>
    </location>
</feature>
<feature type="domain" description="Histidine kinase" evidence="12">
    <location>
        <begin position="926"/>
        <end position="1025"/>
    </location>
</feature>
<dbReference type="PRINTS" id="PR00344">
    <property type="entry name" value="BCTRLSENSOR"/>
</dbReference>
<dbReference type="EMBL" id="MKQP01000022">
    <property type="protein sequence ID" value="OMD31319.1"/>
    <property type="molecule type" value="Genomic_DNA"/>
</dbReference>
<dbReference type="SMART" id="SM00387">
    <property type="entry name" value="HATPase_c"/>
    <property type="match status" value="2"/>
</dbReference>
<dbReference type="SUPFAM" id="SSF55874">
    <property type="entry name" value="ATPase domain of HSP90 chaperone/DNA topoisomerase II/histidine kinase"/>
    <property type="match status" value="2"/>
</dbReference>
<dbReference type="InterPro" id="IPR005467">
    <property type="entry name" value="His_kinase_dom"/>
</dbReference>
<feature type="transmembrane region" description="Helical" evidence="11">
    <location>
        <begin position="363"/>
        <end position="381"/>
    </location>
</feature>
<keyword evidence="11" id="KW-0812">Transmembrane</keyword>
<dbReference type="InterPro" id="IPR036890">
    <property type="entry name" value="HATPase_C_sf"/>
</dbReference>
<dbReference type="Gene3D" id="1.10.287.130">
    <property type="match status" value="1"/>
</dbReference>
<feature type="domain" description="Histidine kinase" evidence="12">
    <location>
        <begin position="438"/>
        <end position="656"/>
    </location>
</feature>
<keyword evidence="6" id="KW-0547">Nucleotide-binding</keyword>
<accession>A0A1R0X926</accession>
<dbReference type="Gene3D" id="3.30.565.10">
    <property type="entry name" value="Histidine kinase-like ATPase, C-terminal domain"/>
    <property type="match status" value="2"/>
</dbReference>
<dbReference type="InterPro" id="IPR011623">
    <property type="entry name" value="7TMR_DISM_rcpt_extracell_dom1"/>
</dbReference>
<proteinExistence type="predicted"/>
<evidence type="ECO:0000313" key="14">
    <source>
        <dbReference type="EMBL" id="OMD31319.1"/>
    </source>
</evidence>
<organism evidence="14 15">
    <name type="scientific">Paenibacillus odorifer</name>
    <dbReference type="NCBI Taxonomy" id="189426"/>
    <lineage>
        <taxon>Bacteria</taxon>
        <taxon>Bacillati</taxon>
        <taxon>Bacillota</taxon>
        <taxon>Bacilli</taxon>
        <taxon>Bacillales</taxon>
        <taxon>Paenibacillaceae</taxon>
        <taxon>Paenibacillus</taxon>
    </lineage>
</organism>
<dbReference type="Pfam" id="PF00072">
    <property type="entry name" value="Response_reg"/>
    <property type="match status" value="1"/>
</dbReference>
<dbReference type="CDD" id="cd17574">
    <property type="entry name" value="REC_OmpR"/>
    <property type="match status" value="1"/>
</dbReference>
<evidence type="ECO:0000259" key="12">
    <source>
        <dbReference type="PROSITE" id="PS50109"/>
    </source>
</evidence>
<comment type="catalytic activity">
    <reaction evidence="1">
        <text>ATP + protein L-histidine = ADP + protein N-phospho-L-histidine.</text>
        <dbReference type="EC" id="2.7.13.3"/>
    </reaction>
</comment>
<dbReference type="SUPFAM" id="SSF49785">
    <property type="entry name" value="Galactose-binding domain-like"/>
    <property type="match status" value="1"/>
</dbReference>
<dbReference type="InterPro" id="IPR003661">
    <property type="entry name" value="HisK_dim/P_dom"/>
</dbReference>
<dbReference type="Pfam" id="PF07695">
    <property type="entry name" value="7TMR-DISM_7TM"/>
    <property type="match status" value="1"/>
</dbReference>
<dbReference type="SMART" id="SM00448">
    <property type="entry name" value="REC"/>
    <property type="match status" value="1"/>
</dbReference>